<dbReference type="Pfam" id="PF00528">
    <property type="entry name" value="BPD_transp_1"/>
    <property type="match status" value="1"/>
</dbReference>
<keyword evidence="5 7" id="KW-1133">Transmembrane helix</keyword>
<dbReference type="AlphaFoldDB" id="A0A517ZJ49"/>
<dbReference type="PANTHER" id="PTHR43744:SF6">
    <property type="entry name" value="ABC TRANSPORTER PERMEASE PROTEIN YESQ-RELATED"/>
    <property type="match status" value="1"/>
</dbReference>
<comment type="subcellular location">
    <subcellularLocation>
        <location evidence="1 7">Cell membrane</location>
        <topology evidence="1 7">Multi-pass membrane protein</topology>
    </subcellularLocation>
</comment>
<gene>
    <name evidence="9" type="primary">araQ</name>
    <name evidence="9" type="ORF">Mal52_09780</name>
</gene>
<dbReference type="PROSITE" id="PS50928">
    <property type="entry name" value="ABC_TM1"/>
    <property type="match status" value="1"/>
</dbReference>
<accession>A0A517ZJ49</accession>
<organism evidence="9 10">
    <name type="scientific">Symmachiella dynata</name>
    <dbReference type="NCBI Taxonomy" id="2527995"/>
    <lineage>
        <taxon>Bacteria</taxon>
        <taxon>Pseudomonadati</taxon>
        <taxon>Planctomycetota</taxon>
        <taxon>Planctomycetia</taxon>
        <taxon>Planctomycetales</taxon>
        <taxon>Planctomycetaceae</taxon>
        <taxon>Symmachiella</taxon>
    </lineage>
</organism>
<dbReference type="PANTHER" id="PTHR43744">
    <property type="entry name" value="ABC TRANSPORTER PERMEASE PROTEIN MG189-RELATED-RELATED"/>
    <property type="match status" value="1"/>
</dbReference>
<sequence>MQRPPRFAHPLLILLAVGFALPLVWMLFSSFKPPGQLESEMWPSEWHTENYAQALSAGNFGRYLANSIVLCVLNVLGTLLSCSVVAYGFARLRWPGRDLLFFVLIATMLLPFHVTMLPRFQLFAALGMYNTYWPLVLPSWLAGEAFYVFLLRQFFLTIPEELSEAARLDGAGEWTIFSRIIIPLAWPALATVALFQFLHTWNEFAGPLLYLNDPHKFPLAYALQQFVSAYNTEFGPLMAAAVMFTAPVIVLFFLAQKTFIRGIATTGLKG</sequence>
<keyword evidence="10" id="KW-1185">Reference proteome</keyword>
<dbReference type="CDD" id="cd06261">
    <property type="entry name" value="TM_PBP2"/>
    <property type="match status" value="1"/>
</dbReference>
<keyword evidence="4 7" id="KW-0812">Transmembrane</keyword>
<dbReference type="GO" id="GO:0005886">
    <property type="term" value="C:plasma membrane"/>
    <property type="evidence" value="ECO:0007669"/>
    <property type="project" value="UniProtKB-SubCell"/>
</dbReference>
<evidence type="ECO:0000256" key="3">
    <source>
        <dbReference type="ARBA" id="ARBA00022475"/>
    </source>
</evidence>
<evidence type="ECO:0000259" key="8">
    <source>
        <dbReference type="PROSITE" id="PS50928"/>
    </source>
</evidence>
<evidence type="ECO:0000256" key="2">
    <source>
        <dbReference type="ARBA" id="ARBA00022448"/>
    </source>
</evidence>
<dbReference type="Gene3D" id="1.10.3720.10">
    <property type="entry name" value="MetI-like"/>
    <property type="match status" value="1"/>
</dbReference>
<evidence type="ECO:0000256" key="7">
    <source>
        <dbReference type="RuleBase" id="RU363032"/>
    </source>
</evidence>
<feature type="transmembrane region" description="Helical" evidence="7">
    <location>
        <begin position="7"/>
        <end position="28"/>
    </location>
</feature>
<feature type="transmembrane region" description="Helical" evidence="7">
    <location>
        <begin position="132"/>
        <end position="155"/>
    </location>
</feature>
<evidence type="ECO:0000313" key="10">
    <source>
        <dbReference type="Proteomes" id="UP000319383"/>
    </source>
</evidence>
<evidence type="ECO:0000256" key="4">
    <source>
        <dbReference type="ARBA" id="ARBA00022692"/>
    </source>
</evidence>
<proteinExistence type="inferred from homology"/>
<reference evidence="9 10" key="1">
    <citation type="submission" date="2019-02" db="EMBL/GenBank/DDBJ databases">
        <title>Deep-cultivation of Planctomycetes and their phenomic and genomic characterization uncovers novel biology.</title>
        <authorList>
            <person name="Wiegand S."/>
            <person name="Jogler M."/>
            <person name="Boedeker C."/>
            <person name="Pinto D."/>
            <person name="Vollmers J."/>
            <person name="Rivas-Marin E."/>
            <person name="Kohn T."/>
            <person name="Peeters S.H."/>
            <person name="Heuer A."/>
            <person name="Rast P."/>
            <person name="Oberbeckmann S."/>
            <person name="Bunk B."/>
            <person name="Jeske O."/>
            <person name="Meyerdierks A."/>
            <person name="Storesund J.E."/>
            <person name="Kallscheuer N."/>
            <person name="Luecker S."/>
            <person name="Lage O.M."/>
            <person name="Pohl T."/>
            <person name="Merkel B.J."/>
            <person name="Hornburger P."/>
            <person name="Mueller R.-W."/>
            <person name="Bruemmer F."/>
            <person name="Labrenz M."/>
            <person name="Spormann A.M."/>
            <person name="Op den Camp H."/>
            <person name="Overmann J."/>
            <person name="Amann R."/>
            <person name="Jetten M.S.M."/>
            <person name="Mascher T."/>
            <person name="Medema M.H."/>
            <person name="Devos D.P."/>
            <person name="Kaster A.-K."/>
            <person name="Ovreas L."/>
            <person name="Rohde M."/>
            <person name="Galperin M.Y."/>
            <person name="Jogler C."/>
        </authorList>
    </citation>
    <scope>NUCLEOTIDE SEQUENCE [LARGE SCALE GENOMIC DNA]</scope>
    <source>
        <strain evidence="9 10">Mal52</strain>
    </source>
</reference>
<dbReference type="InterPro" id="IPR000515">
    <property type="entry name" value="MetI-like"/>
</dbReference>
<feature type="transmembrane region" description="Helical" evidence="7">
    <location>
        <begin position="63"/>
        <end position="87"/>
    </location>
</feature>
<evidence type="ECO:0000256" key="1">
    <source>
        <dbReference type="ARBA" id="ARBA00004651"/>
    </source>
</evidence>
<dbReference type="RefSeq" id="WP_145374556.1">
    <property type="nucleotide sequence ID" value="NZ_CP036276.1"/>
</dbReference>
<evidence type="ECO:0000256" key="5">
    <source>
        <dbReference type="ARBA" id="ARBA00022989"/>
    </source>
</evidence>
<dbReference type="InterPro" id="IPR035906">
    <property type="entry name" value="MetI-like_sf"/>
</dbReference>
<keyword evidence="3" id="KW-1003">Cell membrane</keyword>
<dbReference type="SUPFAM" id="SSF161098">
    <property type="entry name" value="MetI-like"/>
    <property type="match status" value="1"/>
</dbReference>
<dbReference type="KEGG" id="sdyn:Mal52_09780"/>
<protein>
    <submittedName>
        <fullName evidence="9">L-arabinose transport system permease protein AraQ</fullName>
    </submittedName>
</protein>
<feature type="domain" description="ABC transmembrane type-1" evidence="8">
    <location>
        <begin position="64"/>
        <end position="255"/>
    </location>
</feature>
<comment type="similarity">
    <text evidence="7">Belongs to the binding-protein-dependent transport system permease family.</text>
</comment>
<evidence type="ECO:0000256" key="6">
    <source>
        <dbReference type="ARBA" id="ARBA00023136"/>
    </source>
</evidence>
<dbReference type="EMBL" id="CP036276">
    <property type="protein sequence ID" value="QDU42515.1"/>
    <property type="molecule type" value="Genomic_DNA"/>
</dbReference>
<dbReference type="Proteomes" id="UP000319383">
    <property type="component" value="Chromosome"/>
</dbReference>
<keyword evidence="2 7" id="KW-0813">Transport</keyword>
<dbReference type="GO" id="GO:0055085">
    <property type="term" value="P:transmembrane transport"/>
    <property type="evidence" value="ECO:0007669"/>
    <property type="project" value="InterPro"/>
</dbReference>
<feature type="transmembrane region" description="Helical" evidence="7">
    <location>
        <begin position="99"/>
        <end position="120"/>
    </location>
</feature>
<feature type="transmembrane region" description="Helical" evidence="7">
    <location>
        <begin position="176"/>
        <end position="198"/>
    </location>
</feature>
<evidence type="ECO:0000313" key="9">
    <source>
        <dbReference type="EMBL" id="QDU42515.1"/>
    </source>
</evidence>
<keyword evidence="6 7" id="KW-0472">Membrane</keyword>
<feature type="transmembrane region" description="Helical" evidence="7">
    <location>
        <begin position="234"/>
        <end position="255"/>
    </location>
</feature>
<name>A0A517ZJ49_9PLAN</name>